<evidence type="ECO:0000313" key="10">
    <source>
        <dbReference type="Proteomes" id="UP000197032"/>
    </source>
</evidence>
<name>A0A1Z5HV06_9FIRM</name>
<accession>A0A1Z5HV06</accession>
<dbReference type="AlphaFoldDB" id="A0A1Z5HV06"/>
<evidence type="ECO:0000256" key="2">
    <source>
        <dbReference type="ARBA" id="ARBA00022679"/>
    </source>
</evidence>
<dbReference type="GO" id="GO:0046872">
    <property type="term" value="F:metal ion binding"/>
    <property type="evidence" value="ECO:0007669"/>
    <property type="project" value="UniProtKB-KW"/>
</dbReference>
<keyword evidence="2" id="KW-0808">Transferase</keyword>
<dbReference type="GO" id="GO:0120536">
    <property type="term" value="F:heptaprenylglyceryl phosphate synthase activity"/>
    <property type="evidence" value="ECO:0007669"/>
    <property type="project" value="UniProtKB-ARBA"/>
</dbReference>
<keyword evidence="6" id="KW-0594">Phospholipid biosynthesis</keyword>
<evidence type="ECO:0000256" key="7">
    <source>
        <dbReference type="ARBA" id="ARBA00023264"/>
    </source>
</evidence>
<evidence type="ECO:0000256" key="4">
    <source>
        <dbReference type="ARBA" id="ARBA00022842"/>
    </source>
</evidence>
<dbReference type="NCBIfam" id="TIGR01768">
    <property type="entry name" value="GGGP-family"/>
    <property type="match status" value="1"/>
</dbReference>
<dbReference type="PANTHER" id="PTHR40029">
    <property type="match status" value="1"/>
</dbReference>
<protein>
    <submittedName>
        <fullName evidence="9">Geranylgeranylglyceryl phosphate synthase</fullName>
    </submittedName>
</protein>
<dbReference type="HAMAP" id="MF_00112">
    <property type="entry name" value="GGGP_HepGP_synthase"/>
    <property type="match status" value="1"/>
</dbReference>
<dbReference type="GO" id="GO:0046474">
    <property type="term" value="P:glycerophospholipid biosynthetic process"/>
    <property type="evidence" value="ECO:0007669"/>
    <property type="project" value="TreeGrafter"/>
</dbReference>
<proteinExistence type="inferred from homology"/>
<dbReference type="EMBL" id="BDGJ01000126">
    <property type="protein sequence ID" value="GAW93369.1"/>
    <property type="molecule type" value="Genomic_DNA"/>
</dbReference>
<evidence type="ECO:0000256" key="5">
    <source>
        <dbReference type="ARBA" id="ARBA00023098"/>
    </source>
</evidence>
<gene>
    <name evidence="9" type="ORF">KKC1_25050</name>
</gene>
<reference evidence="10" key="1">
    <citation type="journal article" date="2017" name="Appl. Environ. Microbiol.">
        <title>Genomic analysis of Calderihabitans maritimus KKC1, a thermophilic hydrogenogenic carboxydotrophic bacterium isolated from marine sediment.</title>
        <authorList>
            <person name="Omae K."/>
            <person name="Yoneda Y."/>
            <person name="Fukuyama Y."/>
            <person name="Yoshida T."/>
            <person name="Sako Y."/>
        </authorList>
    </citation>
    <scope>NUCLEOTIDE SEQUENCE [LARGE SCALE GENOMIC DNA]</scope>
    <source>
        <strain evidence="10">KKC1</strain>
    </source>
</reference>
<evidence type="ECO:0000313" key="9">
    <source>
        <dbReference type="EMBL" id="GAW93369.1"/>
    </source>
</evidence>
<dbReference type="InterPro" id="IPR008205">
    <property type="entry name" value="GGGP_HepGP_synthase"/>
</dbReference>
<sequence>MDYSIQWNKWKHVTKLDPDKNNSRELIKEVRDSGTDAVIIGGTQRITREKVTKLLEQVRNICGHHLPVVIEVSSPEAVVSGADAYLIPVVLNSGKVTWLVEAHRKVMQQIGELLYSMKGPEILIPEAYVVLNPLSAVAQVTESRTELEPEEVLAYARVGERVFNFPIVYLEYSGIYGDPRLVRMVKEGLRYAQVFYGGGIDSAAKAKEMARAADTVVIGNVVYANRDYPLNDLVSAVKGIKNKAPEGANV</sequence>
<dbReference type="Proteomes" id="UP000197032">
    <property type="component" value="Unassembled WGS sequence"/>
</dbReference>
<evidence type="ECO:0000256" key="8">
    <source>
        <dbReference type="ARBA" id="ARBA00048318"/>
    </source>
</evidence>
<comment type="catalytic activity">
    <reaction evidence="8">
        <text>sn-glycerol 1-phosphate + all-trans-heptaprenyl diphosphate = 3-heptaprenyl-sn-glycero-1-phosphate + diphosphate</text>
        <dbReference type="Rhea" id="RHEA:33495"/>
        <dbReference type="ChEBI" id="CHEBI:33019"/>
        <dbReference type="ChEBI" id="CHEBI:57685"/>
        <dbReference type="ChEBI" id="CHEBI:58206"/>
        <dbReference type="ChEBI" id="CHEBI:64781"/>
        <dbReference type="EC" id="2.5.1.n9"/>
    </reaction>
</comment>
<dbReference type="InterPro" id="IPR038597">
    <property type="entry name" value="GGGP/HepGP_synthase_sf"/>
</dbReference>
<dbReference type="RefSeq" id="WP_202820049.1">
    <property type="nucleotide sequence ID" value="NZ_BDGJ01000126.1"/>
</dbReference>
<dbReference type="CDD" id="cd02812">
    <property type="entry name" value="PcrB_like"/>
    <property type="match status" value="1"/>
</dbReference>
<dbReference type="NCBIfam" id="NF003199">
    <property type="entry name" value="PRK04169.1-3"/>
    <property type="match status" value="1"/>
</dbReference>
<evidence type="ECO:0000256" key="6">
    <source>
        <dbReference type="ARBA" id="ARBA00023209"/>
    </source>
</evidence>
<evidence type="ECO:0000256" key="1">
    <source>
        <dbReference type="ARBA" id="ARBA00022516"/>
    </source>
</evidence>
<dbReference type="SUPFAM" id="SSF51395">
    <property type="entry name" value="FMN-linked oxidoreductases"/>
    <property type="match status" value="1"/>
</dbReference>
<keyword evidence="5" id="KW-0443">Lipid metabolism</keyword>
<dbReference type="Pfam" id="PF01884">
    <property type="entry name" value="PcrB"/>
    <property type="match status" value="1"/>
</dbReference>
<comment type="caution">
    <text evidence="9">The sequence shown here is derived from an EMBL/GenBank/DDBJ whole genome shotgun (WGS) entry which is preliminary data.</text>
</comment>
<keyword evidence="4" id="KW-0460">Magnesium</keyword>
<dbReference type="Gene3D" id="3.20.20.390">
    <property type="entry name" value="FMN-linked oxidoreductases"/>
    <property type="match status" value="1"/>
</dbReference>
<evidence type="ECO:0000256" key="3">
    <source>
        <dbReference type="ARBA" id="ARBA00022723"/>
    </source>
</evidence>
<dbReference type="InterPro" id="IPR039074">
    <property type="entry name" value="GGGP/HepGP_synthase_I"/>
</dbReference>
<keyword evidence="7" id="KW-1208">Phospholipid metabolism</keyword>
<keyword evidence="1" id="KW-0444">Lipid biosynthesis</keyword>
<keyword evidence="3" id="KW-0479">Metal-binding</keyword>
<dbReference type="PANTHER" id="PTHR40029:SF2">
    <property type="entry name" value="HEPTAPRENYLGLYCERYL PHOSPHATE SYNTHASE"/>
    <property type="match status" value="1"/>
</dbReference>
<keyword evidence="10" id="KW-1185">Reference proteome</keyword>
<organism evidence="9 10">
    <name type="scientific">Calderihabitans maritimus</name>
    <dbReference type="NCBI Taxonomy" id="1246530"/>
    <lineage>
        <taxon>Bacteria</taxon>
        <taxon>Bacillati</taxon>
        <taxon>Bacillota</taxon>
        <taxon>Clostridia</taxon>
        <taxon>Neomoorellales</taxon>
        <taxon>Calderihabitantaceae</taxon>
        <taxon>Calderihabitans</taxon>
    </lineage>
</organism>